<dbReference type="EMBL" id="KI674332">
    <property type="protein sequence ID" value="ETL34484.1"/>
    <property type="molecule type" value="Genomic_DNA"/>
</dbReference>
<gene>
    <name evidence="3" type="ORF">L916_13295</name>
</gene>
<feature type="domain" description="Erythromycin biosynthesis protein CIII-like C-terminal" evidence="2">
    <location>
        <begin position="38"/>
        <end position="141"/>
    </location>
</feature>
<dbReference type="CDD" id="cd03784">
    <property type="entry name" value="GT1_Gtf-like"/>
    <property type="match status" value="1"/>
</dbReference>
<feature type="non-terminal residue" evidence="3">
    <location>
        <position position="533"/>
    </location>
</feature>
<dbReference type="PANTHER" id="PTHR48050">
    <property type="entry name" value="STEROL 3-BETA-GLUCOSYLTRANSFERASE"/>
    <property type="match status" value="1"/>
</dbReference>
<dbReference type="PANTHER" id="PTHR48050:SF13">
    <property type="entry name" value="STEROL 3-BETA-GLUCOSYLTRANSFERASE UGT80A2"/>
    <property type="match status" value="1"/>
</dbReference>
<accession>W2IJS0</accession>
<sequence length="533" mass="58575">MVLADPLATTKMIVEAAQQAGVRVLIQSSWSDMAGDLDIPDNVFFIGNCPHDWLMPRVCAVVHHGGAGTTAAGLLAGKPTFIVPFFGDQPFWGHAVVKAGVGVKPCPIAQLTTEKLREAFVGLMDPALRARALNLRDVMRREDGAGEAVRSFYRHLPTQEMFCDLDHERIATRWSVRDRLKLCDRCAFIVSERPDNASEKMVSYHCVDYTARGPGSTLAGFSSGTGVFWHEIAGASTAFIRQPVKGFSRPGYTGGIVGGIAGLAGAYVVFYMRSLLGIALFVDHVTTGYINEHREEGQRKQSSLLGRHLLAALGSQKGLADTYCFTNGDSVDKLLVPSKRECKRLLHDLTRYERTRYRSIYNKHRDKCESRAKASINLHPTTTAEISTKSRIPTTLESIRLTAFGSVDVETRVPNIEDDFIDKDSIAQWREFAAFQHGKALQAQRTNPNTRPPVPSMNICLAAIGTWDNGIKQFATIGLKLAAHGHRVRLAANECFRPKIVALGLEFYPLAGAPDSVQDCAQLIHNAQLNTEA</sequence>
<name>W2IJS0_PHYNI</name>
<organism evidence="3">
    <name type="scientific">Phytophthora nicotianae</name>
    <name type="common">Potato buckeye rot agent</name>
    <name type="synonym">Phytophthora parasitica</name>
    <dbReference type="NCBI Taxonomy" id="4792"/>
    <lineage>
        <taxon>Eukaryota</taxon>
        <taxon>Sar</taxon>
        <taxon>Stramenopiles</taxon>
        <taxon>Oomycota</taxon>
        <taxon>Peronosporomycetes</taxon>
        <taxon>Peronosporales</taxon>
        <taxon>Peronosporaceae</taxon>
        <taxon>Phytophthora</taxon>
    </lineage>
</organism>
<dbReference type="FunFam" id="3.40.50.2000:FF:000009">
    <property type="entry name" value="Sterol 3-beta-glucosyltransferase UGT80A2"/>
    <property type="match status" value="1"/>
</dbReference>
<dbReference type="Proteomes" id="UP000053864">
    <property type="component" value="Unassembled WGS sequence"/>
</dbReference>
<dbReference type="InterPro" id="IPR002213">
    <property type="entry name" value="UDP_glucos_trans"/>
</dbReference>
<evidence type="ECO:0000256" key="1">
    <source>
        <dbReference type="ARBA" id="ARBA00022679"/>
    </source>
</evidence>
<reference evidence="3" key="1">
    <citation type="submission" date="2013-11" db="EMBL/GenBank/DDBJ databases">
        <title>The Genome Sequence of Phytophthora parasitica CJ05E6.</title>
        <authorList>
            <consortium name="The Broad Institute Genomics Platform"/>
            <person name="Russ C."/>
            <person name="Tyler B."/>
            <person name="Panabieres F."/>
            <person name="Shan W."/>
            <person name="Tripathy S."/>
            <person name="Grunwald N."/>
            <person name="Machado M."/>
            <person name="Johnson C.S."/>
            <person name="Arredondo F."/>
            <person name="Hong C."/>
            <person name="Coffey M."/>
            <person name="Young S.K."/>
            <person name="Zeng Q."/>
            <person name="Gargeya S."/>
            <person name="Fitzgerald M."/>
            <person name="Abouelleil A."/>
            <person name="Alvarado L."/>
            <person name="Chapman S.B."/>
            <person name="Gainer-Dewar J."/>
            <person name="Goldberg J."/>
            <person name="Griggs A."/>
            <person name="Gujja S."/>
            <person name="Hansen M."/>
            <person name="Howarth C."/>
            <person name="Imamovic A."/>
            <person name="Ireland A."/>
            <person name="Larimer J."/>
            <person name="McCowan C."/>
            <person name="Murphy C."/>
            <person name="Pearson M."/>
            <person name="Poon T.W."/>
            <person name="Priest M."/>
            <person name="Roberts A."/>
            <person name="Saif S."/>
            <person name="Shea T."/>
            <person name="Sykes S."/>
            <person name="Wortman J."/>
            <person name="Nusbaum C."/>
            <person name="Birren B."/>
        </authorList>
    </citation>
    <scope>NUCLEOTIDE SEQUENCE [LARGE SCALE GENOMIC DNA]</scope>
    <source>
        <strain evidence="3">CJ05E6</strain>
    </source>
</reference>
<evidence type="ECO:0000259" key="2">
    <source>
        <dbReference type="Pfam" id="PF06722"/>
    </source>
</evidence>
<dbReference type="GO" id="GO:0016906">
    <property type="term" value="F:sterol 3-beta-glucosyltransferase activity"/>
    <property type="evidence" value="ECO:0007669"/>
    <property type="project" value="UniProtKB-ARBA"/>
</dbReference>
<dbReference type="SUPFAM" id="SSF53756">
    <property type="entry name" value="UDP-Glycosyltransferase/glycogen phosphorylase"/>
    <property type="match status" value="2"/>
</dbReference>
<dbReference type="Pfam" id="PF06722">
    <property type="entry name" value="EryCIII-like_C"/>
    <property type="match status" value="1"/>
</dbReference>
<dbReference type="InterPro" id="IPR050426">
    <property type="entry name" value="Glycosyltransferase_28"/>
</dbReference>
<keyword evidence="1" id="KW-0808">Transferase</keyword>
<proteinExistence type="predicted"/>
<dbReference type="InterPro" id="IPR010610">
    <property type="entry name" value="EryCIII-like_C"/>
</dbReference>
<protein>
    <recommendedName>
        <fullName evidence="2">Erythromycin biosynthesis protein CIII-like C-terminal domain-containing protein</fullName>
    </recommendedName>
</protein>
<dbReference type="AlphaFoldDB" id="W2IJS0"/>
<evidence type="ECO:0000313" key="3">
    <source>
        <dbReference type="EMBL" id="ETL34484.1"/>
    </source>
</evidence>
<dbReference type="Gene3D" id="3.40.50.2000">
    <property type="entry name" value="Glycogen Phosphorylase B"/>
    <property type="match status" value="2"/>
</dbReference>